<gene>
    <name evidence="2" type="ORF">QR46_0824</name>
</gene>
<sequence length="169" mass="19323">MITMRSRAGSPPSEFNEYLQNSEDSEQPLARLGRRTLSFRKLINQQRYMIAASVSNNAYTIKKEAAGLQHRNQTNPSKAIPEAKRSSSSFGFHSPTWSLPAINCHTKQRTRKLLEAEIPHIKCAQLGYLDAERPRRNNFEVWNSASNVWTSVKRVLRSSSVMMRHASNY</sequence>
<evidence type="ECO:0000256" key="1">
    <source>
        <dbReference type="SAM" id="MobiDB-lite"/>
    </source>
</evidence>
<protein>
    <submittedName>
        <fullName evidence="2">Uncharacterized protein</fullName>
    </submittedName>
</protein>
<dbReference type="AlphaFoldDB" id="A0A132NYG9"/>
<dbReference type="Proteomes" id="UP000070089">
    <property type="component" value="Unassembled WGS sequence"/>
</dbReference>
<evidence type="ECO:0000313" key="2">
    <source>
        <dbReference type="EMBL" id="KWX15114.1"/>
    </source>
</evidence>
<proteinExistence type="predicted"/>
<accession>A0A132NYG9</accession>
<dbReference type="VEuPathDB" id="GiardiaDB:QR46_0824"/>
<organism evidence="2 3">
    <name type="scientific">Giardia duodenalis assemblage B</name>
    <dbReference type="NCBI Taxonomy" id="1394984"/>
    <lineage>
        <taxon>Eukaryota</taxon>
        <taxon>Metamonada</taxon>
        <taxon>Diplomonadida</taxon>
        <taxon>Hexamitidae</taxon>
        <taxon>Giardiinae</taxon>
        <taxon>Giardia</taxon>
    </lineage>
</organism>
<dbReference type="OrthoDB" id="10258599at2759"/>
<feature type="region of interest" description="Disordered" evidence="1">
    <location>
        <begin position="1"/>
        <end position="27"/>
    </location>
</feature>
<reference evidence="2 3" key="1">
    <citation type="journal article" date="2015" name="Mol. Biochem. Parasitol.">
        <title>Identification of polymorphic genes for use in assemblage B genotyping assays through comparative genomics of multiple assemblage B Giardia duodenalis isolates.</title>
        <authorList>
            <person name="Wielinga C."/>
            <person name="Thompson R.C."/>
            <person name="Monis P."/>
            <person name="Ryan U."/>
        </authorList>
    </citation>
    <scope>NUCLEOTIDE SEQUENCE [LARGE SCALE GENOMIC DNA]</scope>
    <source>
        <strain evidence="2 3">BAH15c1</strain>
    </source>
</reference>
<evidence type="ECO:0000313" key="3">
    <source>
        <dbReference type="Proteomes" id="UP000070089"/>
    </source>
</evidence>
<dbReference type="EMBL" id="JXTI01000014">
    <property type="protein sequence ID" value="KWX15114.1"/>
    <property type="molecule type" value="Genomic_DNA"/>
</dbReference>
<comment type="caution">
    <text evidence="2">The sequence shown here is derived from an EMBL/GenBank/DDBJ whole genome shotgun (WGS) entry which is preliminary data.</text>
</comment>
<name>A0A132NYG9_GIAIN</name>